<keyword evidence="1" id="KW-0813">Transport</keyword>
<dbReference type="PANTHER" id="PTHR42794">
    <property type="entry name" value="HEMIN IMPORT ATP-BINDING PROTEIN HMUV"/>
    <property type="match status" value="1"/>
</dbReference>
<dbReference type="InterPro" id="IPR003439">
    <property type="entry name" value="ABC_transporter-like_ATP-bd"/>
</dbReference>
<keyword evidence="2" id="KW-0547">Nucleotide-binding</keyword>
<dbReference type="InterPro" id="IPR027417">
    <property type="entry name" value="P-loop_NTPase"/>
</dbReference>
<dbReference type="GO" id="GO:0005524">
    <property type="term" value="F:ATP binding"/>
    <property type="evidence" value="ECO:0007669"/>
    <property type="project" value="UniProtKB-KW"/>
</dbReference>
<evidence type="ECO:0000313" key="7">
    <source>
        <dbReference type="EMBL" id="OOF32867.1"/>
    </source>
</evidence>
<dbReference type="NCBIfam" id="NF010068">
    <property type="entry name" value="PRK13548.1"/>
    <property type="match status" value="1"/>
</dbReference>
<dbReference type="PROSITE" id="PS50893">
    <property type="entry name" value="ABC_TRANSPORTER_2"/>
    <property type="match status" value="1"/>
</dbReference>
<dbReference type="Proteomes" id="UP000189431">
    <property type="component" value="Unassembled WGS sequence"/>
</dbReference>
<dbReference type="CDD" id="cd03214">
    <property type="entry name" value="ABC_Iron-Siderophores_B12_Hemin"/>
    <property type="match status" value="1"/>
</dbReference>
<keyword evidence="3 7" id="KW-0067">ATP-binding</keyword>
<comment type="function">
    <text evidence="5">Part of the ABC transporter complex HmuTUV involved in hemin import. Responsible for energy coupling to the transport system.</text>
</comment>
<organism evidence="7 8">
    <name type="scientific">Salinivibrio costicola subsp. alcaliphilus</name>
    <dbReference type="NCBI Taxonomy" id="272773"/>
    <lineage>
        <taxon>Bacteria</taxon>
        <taxon>Pseudomonadati</taxon>
        <taxon>Pseudomonadota</taxon>
        <taxon>Gammaproteobacteria</taxon>
        <taxon>Vibrionales</taxon>
        <taxon>Vibrionaceae</taxon>
        <taxon>Salinivibrio</taxon>
    </lineage>
</organism>
<evidence type="ECO:0000256" key="5">
    <source>
        <dbReference type="ARBA" id="ARBA00037066"/>
    </source>
</evidence>
<gene>
    <name evidence="7" type="ORF">BZJ21_13910</name>
</gene>
<evidence type="ECO:0000256" key="2">
    <source>
        <dbReference type="ARBA" id="ARBA00022741"/>
    </source>
</evidence>
<dbReference type="Pfam" id="PF00005">
    <property type="entry name" value="ABC_tran"/>
    <property type="match status" value="1"/>
</dbReference>
<keyword evidence="8" id="KW-1185">Reference proteome</keyword>
<dbReference type="PANTHER" id="PTHR42794:SF1">
    <property type="entry name" value="HEMIN IMPORT ATP-BINDING PROTEIN HMUV"/>
    <property type="match status" value="1"/>
</dbReference>
<accession>A0ABX3KMC9</accession>
<evidence type="ECO:0000256" key="1">
    <source>
        <dbReference type="ARBA" id="ARBA00022448"/>
    </source>
</evidence>
<dbReference type="RefSeq" id="WP_158075541.1">
    <property type="nucleotide sequence ID" value="NZ_MUFR01000052.1"/>
</dbReference>
<dbReference type="SMART" id="SM00382">
    <property type="entry name" value="AAA"/>
    <property type="match status" value="1"/>
</dbReference>
<reference evidence="8" key="1">
    <citation type="submission" date="2017-01" db="EMBL/GenBank/DDBJ databases">
        <title>Draft genome of the species Salinivibrio costicola subsp. alcaliphilus.</title>
        <authorList>
            <person name="Lopez-Hermoso C."/>
            <person name="De La Haba R."/>
            <person name="Sanchez-Porro C."/>
            <person name="Ventosa A."/>
        </authorList>
    </citation>
    <scope>NUCLEOTIDE SEQUENCE [LARGE SCALE GENOMIC DNA]</scope>
    <source>
        <strain evidence="8">CBH448</strain>
    </source>
</reference>
<dbReference type="Gene3D" id="3.40.50.300">
    <property type="entry name" value="P-loop containing nucleotide triphosphate hydrolases"/>
    <property type="match status" value="1"/>
</dbReference>
<evidence type="ECO:0000259" key="6">
    <source>
        <dbReference type="PROSITE" id="PS50893"/>
    </source>
</evidence>
<comment type="caution">
    <text evidence="7">The sequence shown here is derived from an EMBL/GenBank/DDBJ whole genome shotgun (WGS) entry which is preliminary data.</text>
</comment>
<feature type="domain" description="ABC transporter" evidence="6">
    <location>
        <begin position="6"/>
        <end position="242"/>
    </location>
</feature>
<evidence type="ECO:0000256" key="4">
    <source>
        <dbReference type="ARBA" id="ARBA00022967"/>
    </source>
</evidence>
<proteinExistence type="predicted"/>
<sequence>MSDIALNVRDLSYSLNGRQLLNRINVSFAAGQLHVLLGPNGAGKSTLLKQVMSDSHPSGQVDFWAMPKAAWHGERFAKQVAFLPQSSGLTFAFTVKEVVQMGATPLQANQAQIAALADEQLQQWDITHLANRPYPILSGGEKQRVHMARIALQLVQTDPTRAIMLLDEPTSALDITHQHYTLQRCRSLADQGMTVVLVLHDLNLASRYADRLYFLKQGEMILTGTPWQCFESEQVAKIYQYPLKVIEHPEHACPLIVT</sequence>
<name>A0ABX3KMC9_SALCS</name>
<evidence type="ECO:0000313" key="8">
    <source>
        <dbReference type="Proteomes" id="UP000189431"/>
    </source>
</evidence>
<dbReference type="EMBL" id="MUFR01000052">
    <property type="protein sequence ID" value="OOF32867.1"/>
    <property type="molecule type" value="Genomic_DNA"/>
</dbReference>
<dbReference type="SUPFAM" id="SSF52540">
    <property type="entry name" value="P-loop containing nucleoside triphosphate hydrolases"/>
    <property type="match status" value="1"/>
</dbReference>
<dbReference type="InterPro" id="IPR003593">
    <property type="entry name" value="AAA+_ATPase"/>
</dbReference>
<evidence type="ECO:0000256" key="3">
    <source>
        <dbReference type="ARBA" id="ARBA00022840"/>
    </source>
</evidence>
<protein>
    <submittedName>
        <fullName evidence="7">Heme ABC transporter ATP-binding protein</fullName>
    </submittedName>
</protein>
<keyword evidence="4" id="KW-1278">Translocase</keyword>